<dbReference type="PROSITE" id="PS50043">
    <property type="entry name" value="HTH_LUXR_2"/>
    <property type="match status" value="1"/>
</dbReference>
<accession>A0ABY9VWW4</accession>
<proteinExistence type="predicted"/>
<protein>
    <submittedName>
        <fullName evidence="2">Helix-turn-helix transcriptional regulator</fullName>
    </submittedName>
</protein>
<name>A0ABY9VWW4_9ACTN</name>
<dbReference type="Proteomes" id="UP001303236">
    <property type="component" value="Chromosome"/>
</dbReference>
<dbReference type="InterPro" id="IPR000792">
    <property type="entry name" value="Tscrpt_reg_LuxR_C"/>
</dbReference>
<evidence type="ECO:0000259" key="1">
    <source>
        <dbReference type="PROSITE" id="PS50043"/>
    </source>
</evidence>
<evidence type="ECO:0000313" key="3">
    <source>
        <dbReference type="Proteomes" id="UP001303236"/>
    </source>
</evidence>
<dbReference type="InterPro" id="IPR051797">
    <property type="entry name" value="TrmB-like"/>
</dbReference>
<dbReference type="InterPro" id="IPR016032">
    <property type="entry name" value="Sig_transdc_resp-reg_C-effctor"/>
</dbReference>
<dbReference type="SMART" id="SM00421">
    <property type="entry name" value="HTH_LUXR"/>
    <property type="match status" value="1"/>
</dbReference>
<dbReference type="PANTHER" id="PTHR34293:SF1">
    <property type="entry name" value="HTH-TYPE TRANSCRIPTIONAL REGULATOR TRMBL2"/>
    <property type="match status" value="1"/>
</dbReference>
<dbReference type="CDD" id="cd06170">
    <property type="entry name" value="LuxR_C_like"/>
    <property type="match status" value="1"/>
</dbReference>
<dbReference type="Pfam" id="PF00196">
    <property type="entry name" value="GerE"/>
    <property type="match status" value="1"/>
</dbReference>
<organism evidence="2 3">
    <name type="scientific">Streptomyces durocortorensis</name>
    <dbReference type="NCBI Taxonomy" id="2811104"/>
    <lineage>
        <taxon>Bacteria</taxon>
        <taxon>Bacillati</taxon>
        <taxon>Actinomycetota</taxon>
        <taxon>Actinomycetes</taxon>
        <taxon>Kitasatosporales</taxon>
        <taxon>Streptomycetaceae</taxon>
        <taxon>Streptomyces</taxon>
    </lineage>
</organism>
<dbReference type="EMBL" id="CP134500">
    <property type="protein sequence ID" value="WNF28400.1"/>
    <property type="molecule type" value="Genomic_DNA"/>
</dbReference>
<dbReference type="Gene3D" id="1.10.10.10">
    <property type="entry name" value="Winged helix-like DNA-binding domain superfamily/Winged helix DNA-binding domain"/>
    <property type="match status" value="1"/>
</dbReference>
<reference evidence="2 3" key="1">
    <citation type="submission" date="2023-09" db="EMBL/GenBank/DDBJ databases">
        <title>Genome completion map analysis of the actinomycetes C11-1.</title>
        <authorList>
            <person name="Qin P."/>
            <person name="Guan P."/>
        </authorList>
    </citation>
    <scope>NUCLEOTIDE SEQUENCE [LARGE SCALE GENOMIC DNA]</scope>
    <source>
        <strain evidence="2 3">C11-1</strain>
    </source>
</reference>
<sequence>MCAQGLARYRYAVIKGCMPLAQAPGCLLQLGLVTPPPDDPRLLVPVAPDVALDELLQPLEEDIRRGRQRVQRARSDFSSVQAMYRAAVREARSSVARIDGEGVVMPTLEKAVRSCRSELATIQPLGERNAFDLEDPRLVPRGVTHRTLYPHAAQTNAQLLRHIARVEEAGGHVRTVDQVIGRLLLCDRSSAYLVHSDGSPHAGAVEITHPGIVAFLVCVFEDAWQRGTPVSAPVVRAREPVIMDEVERAVMRLLVSGHTDDAIARRLGVSRRTVAGHVSRISQQLGSRSRAQLGYLIAQAEATHDGAEDLAAP</sequence>
<gene>
    <name evidence="2" type="ORF">RI138_16980</name>
</gene>
<keyword evidence="3" id="KW-1185">Reference proteome</keyword>
<evidence type="ECO:0000313" key="2">
    <source>
        <dbReference type="EMBL" id="WNF28400.1"/>
    </source>
</evidence>
<dbReference type="InterPro" id="IPR036388">
    <property type="entry name" value="WH-like_DNA-bd_sf"/>
</dbReference>
<feature type="domain" description="HTH luxR-type" evidence="1">
    <location>
        <begin position="236"/>
        <end position="301"/>
    </location>
</feature>
<dbReference type="PRINTS" id="PR00038">
    <property type="entry name" value="HTHLUXR"/>
</dbReference>
<dbReference type="SUPFAM" id="SSF46894">
    <property type="entry name" value="C-terminal effector domain of the bipartite response regulators"/>
    <property type="match status" value="1"/>
</dbReference>
<dbReference type="PANTHER" id="PTHR34293">
    <property type="entry name" value="HTH-TYPE TRANSCRIPTIONAL REGULATOR TRMBL2"/>
    <property type="match status" value="1"/>
</dbReference>